<sequence>MFTTKLHIDTTAQRVVFAEATKDAVDYLVSLLESPAVSFLGLDIWDSCVDNIFDSAEDLEDAADEPPPPVQVQVKKSFFQCSYKSRPACGEFVTETSGVMCPSCGWPMATEVSNGTPGAGCSAVGTGGFVAPRAAPMPMACVLTDDMRAMPMSGSRSTTLTRMRTLFPRDISAVAVEEKTVQLGHKECMAIAEAALRSRTVLTDVFLGNKAPQSSPPPSDA</sequence>
<proteinExistence type="predicted"/>
<reference evidence="1" key="1">
    <citation type="journal article" date="2018" name="DNA Res.">
        <title>Multiple hybrid de novo genome assembly of finger millet, an orphan allotetraploid crop.</title>
        <authorList>
            <person name="Hatakeyama M."/>
            <person name="Aluri S."/>
            <person name="Balachadran M.T."/>
            <person name="Sivarajan S.R."/>
            <person name="Patrignani A."/>
            <person name="Gruter S."/>
            <person name="Poveda L."/>
            <person name="Shimizu-Inatsugi R."/>
            <person name="Baeten J."/>
            <person name="Francoijs K.J."/>
            <person name="Nataraja K.N."/>
            <person name="Reddy Y.A.N."/>
            <person name="Phadnis S."/>
            <person name="Ravikumar R.L."/>
            <person name="Schlapbach R."/>
            <person name="Sreeman S.M."/>
            <person name="Shimizu K.K."/>
        </authorList>
    </citation>
    <scope>NUCLEOTIDE SEQUENCE</scope>
</reference>
<protein>
    <submittedName>
        <fullName evidence="1">Uncharacterized protein</fullName>
    </submittedName>
</protein>
<accession>A0AAV5D557</accession>
<dbReference type="Pfam" id="PF05056">
    <property type="entry name" value="DUF674"/>
    <property type="match status" value="1"/>
</dbReference>
<dbReference type="Proteomes" id="UP001054889">
    <property type="component" value="Unassembled WGS sequence"/>
</dbReference>
<gene>
    <name evidence="1" type="primary">ga23433</name>
    <name evidence="1" type="ORF">PR202_ga23433</name>
</gene>
<dbReference type="PANTHER" id="PTHR33103">
    <property type="entry name" value="OS01G0153900 PROTEIN"/>
    <property type="match status" value="1"/>
</dbReference>
<keyword evidence="2" id="KW-1185">Reference proteome</keyword>
<reference evidence="1" key="2">
    <citation type="submission" date="2021-12" db="EMBL/GenBank/DDBJ databases">
        <title>Resequencing data analysis of finger millet.</title>
        <authorList>
            <person name="Hatakeyama M."/>
            <person name="Aluri S."/>
            <person name="Balachadran M.T."/>
            <person name="Sivarajan S.R."/>
            <person name="Poveda L."/>
            <person name="Shimizu-Inatsugi R."/>
            <person name="Schlapbach R."/>
            <person name="Sreeman S.M."/>
            <person name="Shimizu K.K."/>
        </authorList>
    </citation>
    <scope>NUCLEOTIDE SEQUENCE</scope>
</reference>
<evidence type="ECO:0000313" key="1">
    <source>
        <dbReference type="EMBL" id="GJN05769.1"/>
    </source>
</evidence>
<organism evidence="1 2">
    <name type="scientific">Eleusine coracana subsp. coracana</name>
    <dbReference type="NCBI Taxonomy" id="191504"/>
    <lineage>
        <taxon>Eukaryota</taxon>
        <taxon>Viridiplantae</taxon>
        <taxon>Streptophyta</taxon>
        <taxon>Embryophyta</taxon>
        <taxon>Tracheophyta</taxon>
        <taxon>Spermatophyta</taxon>
        <taxon>Magnoliopsida</taxon>
        <taxon>Liliopsida</taxon>
        <taxon>Poales</taxon>
        <taxon>Poaceae</taxon>
        <taxon>PACMAD clade</taxon>
        <taxon>Chloridoideae</taxon>
        <taxon>Cynodonteae</taxon>
        <taxon>Eleusininae</taxon>
        <taxon>Eleusine</taxon>
    </lineage>
</organism>
<evidence type="ECO:0000313" key="2">
    <source>
        <dbReference type="Proteomes" id="UP001054889"/>
    </source>
</evidence>
<dbReference type="AlphaFoldDB" id="A0AAV5D557"/>
<name>A0AAV5D557_ELECO</name>
<comment type="caution">
    <text evidence="1">The sequence shown here is derived from an EMBL/GenBank/DDBJ whole genome shotgun (WGS) entry which is preliminary data.</text>
</comment>
<dbReference type="EMBL" id="BQKI01000012">
    <property type="protein sequence ID" value="GJN05769.1"/>
    <property type="molecule type" value="Genomic_DNA"/>
</dbReference>
<dbReference type="InterPro" id="IPR007750">
    <property type="entry name" value="DUF674"/>
</dbReference>
<dbReference type="PANTHER" id="PTHR33103:SF101">
    <property type="match status" value="1"/>
</dbReference>